<evidence type="ECO:0000313" key="8">
    <source>
        <dbReference type="EMBL" id="ABU56578.1"/>
    </source>
</evidence>
<evidence type="ECO:0000256" key="2">
    <source>
        <dbReference type="ARBA" id="ARBA00022741"/>
    </source>
</evidence>
<dbReference type="SUPFAM" id="SSF55060">
    <property type="entry name" value="GHMP Kinase, C-terminal domain"/>
    <property type="match status" value="1"/>
</dbReference>
<dbReference type="Pfam" id="PF00288">
    <property type="entry name" value="GHMP_kinases_N"/>
    <property type="match status" value="1"/>
</dbReference>
<dbReference type="OrthoDB" id="9812992at2"/>
<dbReference type="InterPro" id="IPR006204">
    <property type="entry name" value="GHMP_kinase_N_dom"/>
</dbReference>
<dbReference type="GO" id="GO:0042352">
    <property type="term" value="P:GDP-L-fucose salvage"/>
    <property type="evidence" value="ECO:0007669"/>
    <property type="project" value="TreeGrafter"/>
</dbReference>
<dbReference type="STRING" id="383372.Rcas_0447"/>
<evidence type="ECO:0000256" key="3">
    <source>
        <dbReference type="ARBA" id="ARBA00022777"/>
    </source>
</evidence>
<dbReference type="PANTHER" id="PTHR32463:SF0">
    <property type="entry name" value="L-FUCOSE KINASE"/>
    <property type="match status" value="1"/>
</dbReference>
<dbReference type="InterPro" id="IPR052203">
    <property type="entry name" value="GHMP_Kinase-Related"/>
</dbReference>
<dbReference type="PRINTS" id="PR00960">
    <property type="entry name" value="LMBPPROTEIN"/>
</dbReference>
<keyword evidence="3 8" id="KW-0418">Kinase</keyword>
<evidence type="ECO:0000256" key="5">
    <source>
        <dbReference type="ARBA" id="ARBA00038121"/>
    </source>
</evidence>
<dbReference type="Gene3D" id="3.30.230.120">
    <property type="match status" value="1"/>
</dbReference>
<evidence type="ECO:0000259" key="7">
    <source>
        <dbReference type="Pfam" id="PF08544"/>
    </source>
</evidence>
<dbReference type="KEGG" id="rca:Rcas_0447"/>
<dbReference type="InterPro" id="IPR014606">
    <property type="entry name" value="Heptose_7-P_kinase"/>
</dbReference>
<dbReference type="HOGENOM" id="CLU_048558_1_0_0"/>
<dbReference type="InterPro" id="IPR006203">
    <property type="entry name" value="GHMP_knse_ATP-bd_CS"/>
</dbReference>
<dbReference type="InterPro" id="IPR001174">
    <property type="entry name" value="HddA/FKP"/>
</dbReference>
<organism evidence="8 9">
    <name type="scientific">Roseiflexus castenholzii (strain DSM 13941 / HLO8)</name>
    <dbReference type="NCBI Taxonomy" id="383372"/>
    <lineage>
        <taxon>Bacteria</taxon>
        <taxon>Bacillati</taxon>
        <taxon>Chloroflexota</taxon>
        <taxon>Chloroflexia</taxon>
        <taxon>Chloroflexales</taxon>
        <taxon>Roseiflexineae</taxon>
        <taxon>Roseiflexaceae</taxon>
        <taxon>Roseiflexus</taxon>
    </lineage>
</organism>
<dbReference type="GO" id="GO:0005524">
    <property type="term" value="F:ATP binding"/>
    <property type="evidence" value="ECO:0007669"/>
    <property type="project" value="UniProtKB-KW"/>
</dbReference>
<keyword evidence="1" id="KW-0808">Transferase</keyword>
<dbReference type="PANTHER" id="PTHR32463">
    <property type="entry name" value="L-FUCOSE KINASE"/>
    <property type="match status" value="1"/>
</dbReference>
<feature type="domain" description="GHMP kinase C-terminal" evidence="7">
    <location>
        <begin position="237"/>
        <end position="315"/>
    </location>
</feature>
<dbReference type="GO" id="GO:0050201">
    <property type="term" value="F:fucokinase activity"/>
    <property type="evidence" value="ECO:0007669"/>
    <property type="project" value="TreeGrafter"/>
</dbReference>
<dbReference type="InterPro" id="IPR036554">
    <property type="entry name" value="GHMP_kinase_C_sf"/>
</dbReference>
<keyword evidence="2" id="KW-0547">Nucleotide-binding</keyword>
<dbReference type="SUPFAM" id="SSF54211">
    <property type="entry name" value="Ribosomal protein S5 domain 2-like"/>
    <property type="match status" value="1"/>
</dbReference>
<keyword evidence="9" id="KW-1185">Reference proteome</keyword>
<dbReference type="Pfam" id="PF08544">
    <property type="entry name" value="GHMP_kinases_C"/>
    <property type="match status" value="1"/>
</dbReference>
<accession>A7NGJ1</accession>
<dbReference type="eggNOG" id="COG2605">
    <property type="taxonomic scope" value="Bacteria"/>
</dbReference>
<comment type="similarity">
    <text evidence="5">Belongs to the GHMP kinase family.</text>
</comment>
<reference evidence="8 9" key="1">
    <citation type="submission" date="2007-08" db="EMBL/GenBank/DDBJ databases">
        <title>Complete sequence of Roseiflexus castenholzii DSM 13941.</title>
        <authorList>
            <consortium name="US DOE Joint Genome Institute"/>
            <person name="Copeland A."/>
            <person name="Lucas S."/>
            <person name="Lapidus A."/>
            <person name="Barry K."/>
            <person name="Glavina del Rio T."/>
            <person name="Dalin E."/>
            <person name="Tice H."/>
            <person name="Pitluck S."/>
            <person name="Thompson L.S."/>
            <person name="Brettin T."/>
            <person name="Bruce D."/>
            <person name="Detter J.C."/>
            <person name="Han C."/>
            <person name="Tapia R."/>
            <person name="Schmutz J."/>
            <person name="Larimer F."/>
            <person name="Land M."/>
            <person name="Hauser L."/>
            <person name="Kyrpides N."/>
            <person name="Mikhailova N."/>
            <person name="Bryant D.A."/>
            <person name="Hanada S."/>
            <person name="Tsukatani Y."/>
            <person name="Richardson P."/>
        </authorList>
    </citation>
    <scope>NUCLEOTIDE SEQUENCE [LARGE SCALE GENOMIC DNA]</scope>
    <source>
        <strain evidence="9">DSM 13941 / HLO8</strain>
    </source>
</reference>
<dbReference type="EMBL" id="CP000804">
    <property type="protein sequence ID" value="ABU56578.1"/>
    <property type="molecule type" value="Genomic_DNA"/>
</dbReference>
<dbReference type="Proteomes" id="UP000000263">
    <property type="component" value="Chromosome"/>
</dbReference>
<dbReference type="RefSeq" id="WP_011997981.1">
    <property type="nucleotide sequence ID" value="NC_009767.1"/>
</dbReference>
<protein>
    <submittedName>
        <fullName evidence="8">GHMP kinase</fullName>
    </submittedName>
</protein>
<dbReference type="InterPro" id="IPR020568">
    <property type="entry name" value="Ribosomal_Su5_D2-typ_SF"/>
</dbReference>
<gene>
    <name evidence="8" type="ordered locus">Rcas_0447</name>
</gene>
<feature type="domain" description="GHMP kinase N-terminal" evidence="6">
    <location>
        <begin position="84"/>
        <end position="163"/>
    </location>
</feature>
<evidence type="ECO:0000259" key="6">
    <source>
        <dbReference type="Pfam" id="PF00288"/>
    </source>
</evidence>
<dbReference type="PROSITE" id="PS00627">
    <property type="entry name" value="GHMP_KINASES_ATP"/>
    <property type="match status" value="1"/>
</dbReference>
<keyword evidence="4" id="KW-0067">ATP-binding</keyword>
<proteinExistence type="inferred from homology"/>
<evidence type="ECO:0000313" key="9">
    <source>
        <dbReference type="Proteomes" id="UP000000263"/>
    </source>
</evidence>
<name>A7NGJ1_ROSCS</name>
<evidence type="ECO:0000256" key="1">
    <source>
        <dbReference type="ARBA" id="ARBA00022679"/>
    </source>
</evidence>
<dbReference type="AlphaFoldDB" id="A7NGJ1"/>
<evidence type="ECO:0000256" key="4">
    <source>
        <dbReference type="ARBA" id="ARBA00022840"/>
    </source>
</evidence>
<sequence>MLIARSPVRISFGGGGTDLAAYYERFGGMVVSASINKYIYGIVTKNFDTTFQVISADYRGSILQVPVDGRVVSSSLEMRMGQVIYEHFNLRVPLNIFIASEVPPGTGLGSSSAVSVTLCNICSTLAGEAMNKRQLAETAYEIETKRLEAPIGKQDQYAAAFGGLNCFEFSAEGVRVTPLAMSVGNIRALERRLMLFYTGATRQAREILSEQRERSEQRSGRTVEALHRIKELGWQIKAALETGRFDDFGAMLDESWRHKKQLASGISNSAIDDAYAAALAAGAGGGKITGAGGGGFLMIYCREERQEAVHAALERLGLIQVRFAFEFEGSRILLHTNLLNSPYNWNE</sequence>
<dbReference type="PIRSF" id="PIRSF036406">
    <property type="entry name" value="Hept_kin"/>
    <property type="match status" value="1"/>
</dbReference>
<dbReference type="InterPro" id="IPR013750">
    <property type="entry name" value="GHMP_kinase_C_dom"/>
</dbReference>